<gene>
    <name evidence="2" type="ORF">Aru02nite_45500</name>
</gene>
<reference evidence="2" key="1">
    <citation type="submission" date="2021-01" db="EMBL/GenBank/DDBJ databases">
        <title>Whole genome shotgun sequence of Actinocatenispora rupis NBRC 107355.</title>
        <authorList>
            <person name="Komaki H."/>
            <person name="Tamura T."/>
        </authorList>
    </citation>
    <scope>NUCLEOTIDE SEQUENCE</scope>
    <source>
        <strain evidence="2">NBRC 107355</strain>
    </source>
</reference>
<sequence length="190" mass="20335">MSYLLAFAPWIVYAVVPSAQWKWAALTALVLTGATLVAGFARHRPAASLIIELGSVVFFAATTAFAFAVPDSGLRAYMPAISSLWLALISWFSLAIRQPFTLGIAKLSQPREVWDKPLFIRTNVIITLAWAVAFTLSGAINLTCAAAGAGTTIVVIVHIASFVLPMLFTVRYVAVAQARAARLQAAAAER</sequence>
<feature type="transmembrane region" description="Helical" evidence="1">
    <location>
        <begin position="118"/>
        <end position="140"/>
    </location>
</feature>
<protein>
    <recommendedName>
        <fullName evidence="4">Intracellular septation protein A</fullName>
    </recommendedName>
</protein>
<evidence type="ECO:0000313" key="2">
    <source>
        <dbReference type="EMBL" id="GID13661.1"/>
    </source>
</evidence>
<dbReference type="RefSeq" id="WP_203660888.1">
    <property type="nucleotide sequence ID" value="NZ_BAAAZM010000015.1"/>
</dbReference>
<evidence type="ECO:0000256" key="1">
    <source>
        <dbReference type="SAM" id="Phobius"/>
    </source>
</evidence>
<organism evidence="2 3">
    <name type="scientific">Actinocatenispora rupis</name>
    <dbReference type="NCBI Taxonomy" id="519421"/>
    <lineage>
        <taxon>Bacteria</taxon>
        <taxon>Bacillati</taxon>
        <taxon>Actinomycetota</taxon>
        <taxon>Actinomycetes</taxon>
        <taxon>Micromonosporales</taxon>
        <taxon>Micromonosporaceae</taxon>
        <taxon>Actinocatenispora</taxon>
    </lineage>
</organism>
<dbReference type="AlphaFoldDB" id="A0A8J3J0Q0"/>
<feature type="transmembrane region" description="Helical" evidence="1">
    <location>
        <begin position="49"/>
        <end position="70"/>
    </location>
</feature>
<dbReference type="EMBL" id="BOMB01000025">
    <property type="protein sequence ID" value="GID13661.1"/>
    <property type="molecule type" value="Genomic_DNA"/>
</dbReference>
<feature type="transmembrane region" description="Helical" evidence="1">
    <location>
        <begin position="152"/>
        <end position="174"/>
    </location>
</feature>
<feature type="transmembrane region" description="Helical" evidence="1">
    <location>
        <begin position="24"/>
        <end position="42"/>
    </location>
</feature>
<evidence type="ECO:0000313" key="3">
    <source>
        <dbReference type="Proteomes" id="UP000612808"/>
    </source>
</evidence>
<dbReference type="Proteomes" id="UP000612808">
    <property type="component" value="Unassembled WGS sequence"/>
</dbReference>
<name>A0A8J3J0Q0_9ACTN</name>
<evidence type="ECO:0008006" key="4">
    <source>
        <dbReference type="Google" id="ProtNLM"/>
    </source>
</evidence>
<keyword evidence="1" id="KW-0472">Membrane</keyword>
<feature type="transmembrane region" description="Helical" evidence="1">
    <location>
        <begin position="76"/>
        <end position="97"/>
    </location>
</feature>
<keyword evidence="3" id="KW-1185">Reference proteome</keyword>
<keyword evidence="1" id="KW-0812">Transmembrane</keyword>
<proteinExistence type="predicted"/>
<comment type="caution">
    <text evidence="2">The sequence shown here is derived from an EMBL/GenBank/DDBJ whole genome shotgun (WGS) entry which is preliminary data.</text>
</comment>
<accession>A0A8J3J0Q0</accession>
<keyword evidence="1" id="KW-1133">Transmembrane helix</keyword>